<organism evidence="9 10">
    <name type="scientific">Colletotrichum orchidophilum</name>
    <dbReference type="NCBI Taxonomy" id="1209926"/>
    <lineage>
        <taxon>Eukaryota</taxon>
        <taxon>Fungi</taxon>
        <taxon>Dikarya</taxon>
        <taxon>Ascomycota</taxon>
        <taxon>Pezizomycotina</taxon>
        <taxon>Sordariomycetes</taxon>
        <taxon>Hypocreomycetidae</taxon>
        <taxon>Glomerellales</taxon>
        <taxon>Glomerellaceae</taxon>
        <taxon>Colletotrichum</taxon>
    </lineage>
</organism>
<evidence type="ECO:0000256" key="1">
    <source>
        <dbReference type="ARBA" id="ARBA00022527"/>
    </source>
</evidence>
<dbReference type="GO" id="GO:0005634">
    <property type="term" value="C:nucleus"/>
    <property type="evidence" value="ECO:0007669"/>
    <property type="project" value="TreeGrafter"/>
</dbReference>
<dbReference type="GO" id="GO:0005524">
    <property type="term" value="F:ATP binding"/>
    <property type="evidence" value="ECO:0007669"/>
    <property type="project" value="UniProtKB-UniRule"/>
</dbReference>
<evidence type="ECO:0000256" key="6">
    <source>
        <dbReference type="PROSITE-ProRule" id="PRU10141"/>
    </source>
</evidence>
<dbReference type="Gene3D" id="1.10.510.10">
    <property type="entry name" value="Transferase(Phosphotransferase) domain 1"/>
    <property type="match status" value="1"/>
</dbReference>
<dbReference type="GeneID" id="34564702"/>
<dbReference type="PROSITE" id="PS00107">
    <property type="entry name" value="PROTEIN_KINASE_ATP"/>
    <property type="match status" value="1"/>
</dbReference>
<evidence type="ECO:0000259" key="8">
    <source>
        <dbReference type="PROSITE" id="PS50011"/>
    </source>
</evidence>
<keyword evidence="5 6" id="KW-0067">ATP-binding</keyword>
<dbReference type="EMBL" id="MJBS01000127">
    <property type="protein sequence ID" value="OHE93157.1"/>
    <property type="molecule type" value="Genomic_DNA"/>
</dbReference>
<dbReference type="SUPFAM" id="SSF56112">
    <property type="entry name" value="Protein kinase-like (PK-like)"/>
    <property type="match status" value="1"/>
</dbReference>
<keyword evidence="4 9" id="KW-0418">Kinase</keyword>
<accession>A0A1G4AVG3</accession>
<dbReference type="OrthoDB" id="5979581at2759"/>
<protein>
    <submittedName>
        <fullName evidence="9">Protein kinase domain-containing protein</fullName>
    </submittedName>
</protein>
<feature type="domain" description="Protein kinase" evidence="8">
    <location>
        <begin position="76"/>
        <end position="476"/>
    </location>
</feature>
<dbReference type="Pfam" id="PF00069">
    <property type="entry name" value="Pkinase"/>
    <property type="match status" value="2"/>
</dbReference>
<dbReference type="InterPro" id="IPR011009">
    <property type="entry name" value="Kinase-like_dom_sf"/>
</dbReference>
<proteinExistence type="predicted"/>
<gene>
    <name evidence="9" type="ORF">CORC01_11569</name>
</gene>
<keyword evidence="2" id="KW-0808">Transferase</keyword>
<keyword evidence="1" id="KW-0723">Serine/threonine-protein kinase</keyword>
<keyword evidence="10" id="KW-1185">Reference proteome</keyword>
<feature type="compositionally biased region" description="Basic and acidic residues" evidence="7">
    <location>
        <begin position="393"/>
        <end position="402"/>
    </location>
</feature>
<reference evidence="9 10" key="1">
    <citation type="submission" date="2016-09" db="EMBL/GenBank/DDBJ databases">
        <authorList>
            <person name="Capua I."/>
            <person name="De Benedictis P."/>
            <person name="Joannis T."/>
            <person name="Lombin L.H."/>
            <person name="Cattoli G."/>
        </authorList>
    </citation>
    <scope>NUCLEOTIDE SEQUENCE [LARGE SCALE GENOMIC DNA]</scope>
    <source>
        <strain evidence="9 10">IMI 309357</strain>
    </source>
</reference>
<sequence>MSDPWVSPRYNRESTATVVKFLETTLAKRRSLTDKERYELGDRYWDNEEPEEPYMAYEEGMLHPVKLGDQLLDGKYTVIHKLGSGSFSTVWLAHNAETDDKVAVKICVAKDEEFPAGDEAGISKLLSQNDYAHPGGIAIDCYERVFPHKGPNGIHECFVSSPMGVTLSESKFRSNGGWLFPTEVARALAAQLVLGVGYIHSKRIVHGDFHMGNVMLAIPDGELASLTVEEIYKKYGSPTILPMDLCVEHTDFHEEHPLPPNAPPYMLWKMHIRGGECETLRLSDAVVKIKDFGESWQPEFETRHELNIPEKYRAPEAMVAEKLKLPISYPADVWALGCMIFEVYAANDVFETYFPDYNGVWADMVMMMGKPQATWWDAWEDRKKYMDDQGRLLRDGQRRSENESDEEASQDELHTIEQRVLETIPEHRRTKQEEPNPENFVPQEELHDLAAMLKRIFHWLPEDRATAEELMNDPWMKKWGLPAKEAMDQAYQKRRMECEKPRYVAQPKADNSAVPEVTAAPKETVGFFESLARSFPYAWWQSLWKAFDI</sequence>
<dbReference type="InterPro" id="IPR000719">
    <property type="entry name" value="Prot_kinase_dom"/>
</dbReference>
<dbReference type="InterPro" id="IPR051175">
    <property type="entry name" value="CLK_kinases"/>
</dbReference>
<feature type="region of interest" description="Disordered" evidence="7">
    <location>
        <begin position="393"/>
        <end position="416"/>
    </location>
</feature>
<dbReference type="AlphaFoldDB" id="A0A1G4AVG3"/>
<feature type="binding site" evidence="6">
    <location>
        <position position="110"/>
    </location>
    <ligand>
        <name>ATP</name>
        <dbReference type="ChEBI" id="CHEBI:30616"/>
    </ligand>
</feature>
<dbReference type="GO" id="GO:0004674">
    <property type="term" value="F:protein serine/threonine kinase activity"/>
    <property type="evidence" value="ECO:0007669"/>
    <property type="project" value="UniProtKB-KW"/>
</dbReference>
<evidence type="ECO:0000313" key="10">
    <source>
        <dbReference type="Proteomes" id="UP000176998"/>
    </source>
</evidence>
<dbReference type="PANTHER" id="PTHR45646">
    <property type="entry name" value="SERINE/THREONINE-PROTEIN KINASE DOA-RELATED"/>
    <property type="match status" value="1"/>
</dbReference>
<evidence type="ECO:0000256" key="2">
    <source>
        <dbReference type="ARBA" id="ARBA00022679"/>
    </source>
</evidence>
<dbReference type="Proteomes" id="UP000176998">
    <property type="component" value="Unassembled WGS sequence"/>
</dbReference>
<dbReference type="GO" id="GO:0043484">
    <property type="term" value="P:regulation of RNA splicing"/>
    <property type="evidence" value="ECO:0007669"/>
    <property type="project" value="TreeGrafter"/>
</dbReference>
<comment type="caution">
    <text evidence="9">The sequence shown here is derived from an EMBL/GenBank/DDBJ whole genome shotgun (WGS) entry which is preliminary data.</text>
</comment>
<evidence type="ECO:0000256" key="7">
    <source>
        <dbReference type="SAM" id="MobiDB-lite"/>
    </source>
</evidence>
<dbReference type="PROSITE" id="PS50011">
    <property type="entry name" value="PROTEIN_KINASE_DOM"/>
    <property type="match status" value="1"/>
</dbReference>
<evidence type="ECO:0000256" key="3">
    <source>
        <dbReference type="ARBA" id="ARBA00022741"/>
    </source>
</evidence>
<dbReference type="SMART" id="SM00220">
    <property type="entry name" value="S_TKc"/>
    <property type="match status" value="1"/>
</dbReference>
<evidence type="ECO:0000313" key="9">
    <source>
        <dbReference type="EMBL" id="OHE93157.1"/>
    </source>
</evidence>
<dbReference type="STRING" id="1209926.A0A1G4AVG3"/>
<dbReference type="Gene3D" id="3.30.200.20">
    <property type="entry name" value="Phosphorylase Kinase, domain 1"/>
    <property type="match status" value="1"/>
</dbReference>
<keyword evidence="3 6" id="KW-0547">Nucleotide-binding</keyword>
<name>A0A1G4AVG3_9PEZI</name>
<dbReference type="RefSeq" id="XP_022470323.1">
    <property type="nucleotide sequence ID" value="XM_022623192.1"/>
</dbReference>
<evidence type="ECO:0000256" key="5">
    <source>
        <dbReference type="ARBA" id="ARBA00022840"/>
    </source>
</evidence>
<dbReference type="PANTHER" id="PTHR45646:SF11">
    <property type="entry name" value="SERINE_THREONINE-PROTEIN KINASE DOA"/>
    <property type="match status" value="1"/>
</dbReference>
<evidence type="ECO:0000256" key="4">
    <source>
        <dbReference type="ARBA" id="ARBA00022777"/>
    </source>
</evidence>
<dbReference type="InterPro" id="IPR017441">
    <property type="entry name" value="Protein_kinase_ATP_BS"/>
</dbReference>